<dbReference type="Pfam" id="PF03780">
    <property type="entry name" value="Asp23"/>
    <property type="match status" value="1"/>
</dbReference>
<comment type="similarity">
    <text evidence="1">Belongs to the asp23 family.</text>
</comment>
<feature type="region of interest" description="Disordered" evidence="2">
    <location>
        <begin position="1"/>
        <end position="20"/>
    </location>
</feature>
<dbReference type="AlphaFoldDB" id="A0A975SY46"/>
<dbReference type="KEGG" id="nps:KRR39_19340"/>
<evidence type="ECO:0000256" key="1">
    <source>
        <dbReference type="ARBA" id="ARBA00005721"/>
    </source>
</evidence>
<evidence type="ECO:0000313" key="3">
    <source>
        <dbReference type="EMBL" id="QWZ07560.1"/>
    </source>
</evidence>
<evidence type="ECO:0000313" key="4">
    <source>
        <dbReference type="Proteomes" id="UP000683575"/>
    </source>
</evidence>
<dbReference type="EMBL" id="CP077062">
    <property type="protein sequence ID" value="QWZ07560.1"/>
    <property type="molecule type" value="Genomic_DNA"/>
</dbReference>
<reference evidence="3" key="1">
    <citation type="submission" date="2021-06" db="EMBL/GenBank/DDBJ databases">
        <title>Complete genome sequence of Nocardioides sp. G188.</title>
        <authorList>
            <person name="Im W.-T."/>
        </authorList>
    </citation>
    <scope>NUCLEOTIDE SEQUENCE</scope>
    <source>
        <strain evidence="3">G188</strain>
    </source>
</reference>
<keyword evidence="4" id="KW-1185">Reference proteome</keyword>
<dbReference type="RefSeq" id="WP_216939071.1">
    <property type="nucleotide sequence ID" value="NZ_CP077062.1"/>
</dbReference>
<gene>
    <name evidence="3" type="ORF">KRR39_19340</name>
</gene>
<dbReference type="InterPro" id="IPR005531">
    <property type="entry name" value="Asp23"/>
</dbReference>
<dbReference type="Proteomes" id="UP000683575">
    <property type="component" value="Chromosome"/>
</dbReference>
<name>A0A975SY46_9ACTN</name>
<evidence type="ECO:0000256" key="2">
    <source>
        <dbReference type="SAM" id="MobiDB-lite"/>
    </source>
</evidence>
<accession>A0A975SY46</accession>
<organism evidence="3 4">
    <name type="scientific">Nocardioides panacis</name>
    <dbReference type="NCBI Taxonomy" id="2849501"/>
    <lineage>
        <taxon>Bacteria</taxon>
        <taxon>Bacillati</taxon>
        <taxon>Actinomycetota</taxon>
        <taxon>Actinomycetes</taxon>
        <taxon>Propionibacteriales</taxon>
        <taxon>Nocardioidaceae</taxon>
        <taxon>Nocardioides</taxon>
    </lineage>
</organism>
<proteinExistence type="inferred from homology"/>
<sequence length="130" mass="14220">MAEPTRPAAGAEDSAGERGSLELAPRVVTRIAELSALQVAHVVRRSEGIERLVGRRLPRASASLDRDRVRIEVDVAVQWPCPVEEVAGQVRHHVAAETARLTGLTVRSTEVTVHAVTRESTPQRPPRRVQ</sequence>
<protein>
    <submittedName>
        <fullName evidence="3">Asp23/Gls24 family envelope stress response protein</fullName>
    </submittedName>
</protein>